<dbReference type="OrthoDB" id="134712at2"/>
<evidence type="ECO:0000256" key="3">
    <source>
        <dbReference type="ARBA" id="ARBA00023125"/>
    </source>
</evidence>
<dbReference type="Gene3D" id="1.10.10.10">
    <property type="entry name" value="Winged helix-like DNA-binding domain superfamily/Winged helix DNA-binding domain"/>
    <property type="match status" value="1"/>
</dbReference>
<dbReference type="InterPro" id="IPR011990">
    <property type="entry name" value="TPR-like_helical_dom_sf"/>
</dbReference>
<dbReference type="Gene3D" id="1.25.40.10">
    <property type="entry name" value="Tetratricopeptide repeat domain"/>
    <property type="match status" value="1"/>
</dbReference>
<keyword evidence="8" id="KW-1185">Reference proteome</keyword>
<protein>
    <submittedName>
        <fullName evidence="7">Transcriptional regulator</fullName>
    </submittedName>
</protein>
<evidence type="ECO:0000256" key="2">
    <source>
        <dbReference type="ARBA" id="ARBA00023015"/>
    </source>
</evidence>
<dbReference type="InterPro" id="IPR036388">
    <property type="entry name" value="WH-like_DNA-bd_sf"/>
</dbReference>
<dbReference type="Pfam" id="PF00486">
    <property type="entry name" value="Trans_reg_C"/>
    <property type="match status" value="1"/>
</dbReference>
<dbReference type="SUPFAM" id="SSF46894">
    <property type="entry name" value="C-terminal effector domain of the bipartite response regulators"/>
    <property type="match status" value="1"/>
</dbReference>
<dbReference type="InterPro" id="IPR005158">
    <property type="entry name" value="BTAD"/>
</dbReference>
<evidence type="ECO:0000256" key="1">
    <source>
        <dbReference type="ARBA" id="ARBA00005820"/>
    </source>
</evidence>
<proteinExistence type="inferred from homology"/>
<dbReference type="EMBL" id="MVIH01000011">
    <property type="protein sequence ID" value="ORB50205.1"/>
    <property type="molecule type" value="Genomic_DNA"/>
</dbReference>
<keyword evidence="4" id="KW-0804">Transcription</keyword>
<dbReference type="SUPFAM" id="SSF48452">
    <property type="entry name" value="TPR-like"/>
    <property type="match status" value="1"/>
</dbReference>
<name>A0A1X0IQH0_MYCRH</name>
<dbReference type="AlphaFoldDB" id="A0A1X0IQH0"/>
<feature type="DNA-binding region" description="OmpR/PhoB-type" evidence="5">
    <location>
        <begin position="1"/>
        <end position="102"/>
    </location>
</feature>
<dbReference type="PROSITE" id="PS51755">
    <property type="entry name" value="OMPR_PHOB"/>
    <property type="match status" value="1"/>
</dbReference>
<comment type="caution">
    <text evidence="7">The sequence shown here is derived from an EMBL/GenBank/DDBJ whole genome shotgun (WGS) entry which is preliminary data.</text>
</comment>
<reference evidence="7 8" key="1">
    <citation type="submission" date="2016-12" db="EMBL/GenBank/DDBJ databases">
        <title>The new phylogeny of genus Mycobacterium.</title>
        <authorList>
            <person name="Tortoli E."/>
            <person name="Trovato A."/>
            <person name="Cirillo D.M."/>
        </authorList>
    </citation>
    <scope>NUCLEOTIDE SEQUENCE [LARGE SCALE GENOMIC DNA]</scope>
    <source>
        <strain evidence="7 8">DSM 44223</strain>
    </source>
</reference>
<dbReference type="InterPro" id="IPR016032">
    <property type="entry name" value="Sig_transdc_resp-reg_C-effctor"/>
</dbReference>
<comment type="similarity">
    <text evidence="1">Belongs to the AfsR/DnrI/RedD regulatory family.</text>
</comment>
<keyword evidence="3 5" id="KW-0238">DNA-binding</keyword>
<dbReference type="GO" id="GO:0003677">
    <property type="term" value="F:DNA binding"/>
    <property type="evidence" value="ECO:0007669"/>
    <property type="project" value="UniProtKB-UniRule"/>
</dbReference>
<feature type="domain" description="OmpR/PhoB-type" evidence="6">
    <location>
        <begin position="1"/>
        <end position="102"/>
    </location>
</feature>
<dbReference type="GO" id="GO:0006355">
    <property type="term" value="P:regulation of DNA-templated transcription"/>
    <property type="evidence" value="ECO:0007669"/>
    <property type="project" value="InterPro"/>
</dbReference>
<dbReference type="CDD" id="cd15831">
    <property type="entry name" value="BTAD"/>
    <property type="match status" value="1"/>
</dbReference>
<dbReference type="InterPro" id="IPR027417">
    <property type="entry name" value="P-loop_NTPase"/>
</dbReference>
<evidence type="ECO:0000313" key="7">
    <source>
        <dbReference type="EMBL" id="ORB50205.1"/>
    </source>
</evidence>
<dbReference type="GO" id="GO:0000160">
    <property type="term" value="P:phosphorelay signal transduction system"/>
    <property type="evidence" value="ECO:0007669"/>
    <property type="project" value="InterPro"/>
</dbReference>
<dbReference type="Proteomes" id="UP000192534">
    <property type="component" value="Unassembled WGS sequence"/>
</dbReference>
<evidence type="ECO:0000259" key="6">
    <source>
        <dbReference type="PROSITE" id="PS51755"/>
    </source>
</evidence>
<dbReference type="PANTHER" id="PTHR35807:SF1">
    <property type="entry name" value="TRANSCRIPTIONAL REGULATOR REDD"/>
    <property type="match status" value="1"/>
</dbReference>
<dbReference type="Pfam" id="PF13191">
    <property type="entry name" value="AAA_16"/>
    <property type="match status" value="1"/>
</dbReference>
<dbReference type="Pfam" id="PF03704">
    <property type="entry name" value="BTAD"/>
    <property type="match status" value="1"/>
</dbReference>
<evidence type="ECO:0000256" key="5">
    <source>
        <dbReference type="PROSITE-ProRule" id="PRU01091"/>
    </source>
</evidence>
<gene>
    <name evidence="7" type="ORF">BST42_20905</name>
</gene>
<dbReference type="SMART" id="SM00862">
    <property type="entry name" value="Trans_reg_C"/>
    <property type="match status" value="1"/>
</dbReference>
<dbReference type="PANTHER" id="PTHR35807">
    <property type="entry name" value="TRANSCRIPTIONAL REGULATOR REDD-RELATED"/>
    <property type="match status" value="1"/>
</dbReference>
<dbReference type="InterPro" id="IPR001867">
    <property type="entry name" value="OmpR/PhoB-type_DNA-bd"/>
</dbReference>
<dbReference type="InterPro" id="IPR041664">
    <property type="entry name" value="AAA_16"/>
</dbReference>
<dbReference type="SUPFAM" id="SSF52540">
    <property type="entry name" value="P-loop containing nucleoside triphosphate hydrolases"/>
    <property type="match status" value="1"/>
</dbReference>
<organism evidence="7 8">
    <name type="scientific">Mycolicibacterium rhodesiae</name>
    <name type="common">Mycobacterium rhodesiae</name>
    <dbReference type="NCBI Taxonomy" id="36814"/>
    <lineage>
        <taxon>Bacteria</taxon>
        <taxon>Bacillati</taxon>
        <taxon>Actinomycetota</taxon>
        <taxon>Actinomycetes</taxon>
        <taxon>Mycobacteriales</taxon>
        <taxon>Mycobacteriaceae</taxon>
        <taxon>Mycolicibacterium</taxon>
    </lineage>
</organism>
<dbReference type="InterPro" id="IPR051677">
    <property type="entry name" value="AfsR-DnrI-RedD_regulator"/>
</dbReference>
<dbReference type="SMART" id="SM01043">
    <property type="entry name" value="BTAD"/>
    <property type="match status" value="1"/>
</dbReference>
<evidence type="ECO:0000256" key="4">
    <source>
        <dbReference type="ARBA" id="ARBA00023163"/>
    </source>
</evidence>
<keyword evidence="2" id="KW-0805">Transcription regulation</keyword>
<evidence type="ECO:0000313" key="8">
    <source>
        <dbReference type="Proteomes" id="UP000192534"/>
    </source>
</evidence>
<sequence>MGDPQLRVQILGPLRVWRGEIELDAGPRQQLCLLAVLLARAGQPVSTGALIDLIWGEHAPDSALNVIHKYVGALRRVFEPSLPPRSSGTHLFRRGSGYMFTPGAATLDLAEFGQGVDAARRALGDKQPEVALGHYDGALALWQGAAGDGLDYASSAATVFAELNNRFFDACVAAAELALSLSAPQRITAPLRLAAAMAPLNEPVHAALVSVLAAEGQQAEALNLFRVTRRRLADELGIEPGQALHRAHQRVLRQQPVAVDTAVAEPMPAPTSGVVRSAGFVGRLREAAVVAGVVNGAIAGGAGLMIVEGEPGIGKTRLLEEVCAAAERHAVIAWADSPPSAGTPAMWPWVQALGAVLTALPDDAQRRWRAGQIGHLLDSASDALPPLLPDSGARFRLFERVTALIGEAAAARPVVLVVDDLHWADLPSLELFAHLASRLPDGLALVGALRDKAPAPHNDLTRMLATVSRASGVRRIRLEPLTQSDVADLIQIETGRHHNDQVVSSIHQRTVGNPFFVRELSRLLAHRETAGIPVGAGVPATVRDIVLDRITQVDDEDQRLLFTAALIGRDVDLRVLAHASGLDVEACLDFLEPLDGLGILAATMDPFRFRFVHDLVREAVVELVPAHRTGPLHARISDALQAFSPEGDEIQERLAHHLWAAGPCVRPDRTAAALMQAARRAVSKCAFEAAEQNLRVAIELSRQAAEPELELAALTQLTAMVGMQSMYGARGLRDMLERAERLAVSLGRERDAAGFLYSRWAAHAQAIELDVARPLAQRLLEQGCASADPVVRSYGLQAWGIQQWNAGHIGEAFRYLVRCRQSLLDELRNDDDPVCRDLQWLMTGMLAETTALHGDIAAAKELFDVLESAAGAEPYLITVWAAMACRAAALAGDPDWALRVVARGLEVDPGFEFVFLGTYQRLAGCWAAAMTGDRPVDVAARDAEALIAANLLNPPRSCVATWCALVAEMWLEAGEPDCAATALERAERYLRDHGQRYSEGLLLLMRARLAHARGAPSAQVRLAAQHARSVSMDREAHLFAKRAEAFLAELDSAAMQQAV</sequence>
<accession>A0A1X0IQH0</accession>